<dbReference type="PANTHER" id="PTHR12993:SF28">
    <property type="entry name" value="LMBE FAMILY PROTEIN"/>
    <property type="match status" value="1"/>
</dbReference>
<dbReference type="EMBL" id="CP042305">
    <property type="protein sequence ID" value="QDZ15671.1"/>
    <property type="molecule type" value="Genomic_DNA"/>
</dbReference>
<dbReference type="Pfam" id="PF02585">
    <property type="entry name" value="PIG-L"/>
    <property type="match status" value="1"/>
</dbReference>
<dbReference type="GO" id="GO:0016137">
    <property type="term" value="P:glycoside metabolic process"/>
    <property type="evidence" value="ECO:0007669"/>
    <property type="project" value="UniProtKB-ARBA"/>
</dbReference>
<evidence type="ECO:0000313" key="2">
    <source>
        <dbReference type="EMBL" id="QDZ15671.1"/>
    </source>
</evidence>
<dbReference type="SUPFAM" id="SSF102588">
    <property type="entry name" value="LmbE-like"/>
    <property type="match status" value="1"/>
</dbReference>
<keyword evidence="3" id="KW-1185">Reference proteome</keyword>
<dbReference type="RefSeq" id="WP_146321705.1">
    <property type="nucleotide sequence ID" value="NZ_CP042305.1"/>
</dbReference>
<reference evidence="2 3" key="1">
    <citation type="submission" date="2019-07" db="EMBL/GenBank/DDBJ databases">
        <title>Full genome sequence of Humibacter sp. WJ7-1.</title>
        <authorList>
            <person name="Im W.-T."/>
        </authorList>
    </citation>
    <scope>NUCLEOTIDE SEQUENCE [LARGE SCALE GENOMIC DNA]</scope>
    <source>
        <strain evidence="2 3">WJ7-1</strain>
    </source>
</reference>
<gene>
    <name evidence="2" type="ORF">FPZ11_13700</name>
</gene>
<dbReference type="OrthoDB" id="3514174at2"/>
<dbReference type="Gene3D" id="3.40.50.10320">
    <property type="entry name" value="LmbE-like"/>
    <property type="match status" value="1"/>
</dbReference>
<evidence type="ECO:0000313" key="3">
    <source>
        <dbReference type="Proteomes" id="UP000320216"/>
    </source>
</evidence>
<dbReference type="AlphaFoldDB" id="A0A5B8M666"/>
<organism evidence="2 3">
    <name type="scientific">Humibacter ginsenosidimutans</name>
    <dbReference type="NCBI Taxonomy" id="2599293"/>
    <lineage>
        <taxon>Bacteria</taxon>
        <taxon>Bacillati</taxon>
        <taxon>Actinomycetota</taxon>
        <taxon>Actinomycetes</taxon>
        <taxon>Micrococcales</taxon>
        <taxon>Microbacteriaceae</taxon>
        <taxon>Humibacter</taxon>
    </lineage>
</organism>
<dbReference type="InterPro" id="IPR003737">
    <property type="entry name" value="GlcNAc_PI_deacetylase-related"/>
</dbReference>
<dbReference type="GO" id="GO:0016811">
    <property type="term" value="F:hydrolase activity, acting on carbon-nitrogen (but not peptide) bonds, in linear amides"/>
    <property type="evidence" value="ECO:0007669"/>
    <property type="project" value="TreeGrafter"/>
</dbReference>
<keyword evidence="1" id="KW-0862">Zinc</keyword>
<dbReference type="PANTHER" id="PTHR12993">
    <property type="entry name" value="N-ACETYLGLUCOSAMINYL-PHOSPHATIDYLINOSITOL DE-N-ACETYLASE-RELATED"/>
    <property type="match status" value="1"/>
</dbReference>
<dbReference type="Proteomes" id="UP000320216">
    <property type="component" value="Chromosome"/>
</dbReference>
<name>A0A5B8M666_9MICO</name>
<protein>
    <submittedName>
        <fullName evidence="2">PIG-L family deacetylase</fullName>
    </submittedName>
</protein>
<sequence>MSAGGEKETTVAQEPRRVLVVAAHPDDIDVNAGGTLRRWAVAGDEIAYLIVTSGDAGQFDGAPRGDVMTARRAEQRAAADITGVHDVRFLDGYRDGDVQACTELVKDIVRVIRQVRPHVVMTLSPERRWDRPSQYHPDHLAVGEATVRAVYPAAGNPHAFPDLSQESLREWDIDELWIQDPPHPNHAEDVSDVVADKYAAVLAHNSQFPRSDEAENALSERMRRDAVSFGLPDGALAELFLRVSL</sequence>
<dbReference type="InterPro" id="IPR024078">
    <property type="entry name" value="LmbE-like_dom_sf"/>
</dbReference>
<evidence type="ECO:0000256" key="1">
    <source>
        <dbReference type="ARBA" id="ARBA00022833"/>
    </source>
</evidence>
<accession>A0A5B8M666</accession>
<proteinExistence type="predicted"/>
<dbReference type="KEGG" id="huw:FPZ11_13700"/>